<keyword evidence="1" id="KW-0812">Transmembrane</keyword>
<protein>
    <submittedName>
        <fullName evidence="2">Uncharacterized protein</fullName>
    </submittedName>
</protein>
<gene>
    <name evidence="2" type="ORF">HMPREF3228_00908</name>
</gene>
<dbReference type="AlphaFoldDB" id="A0A133RZD4"/>
<reference evidence="2 3" key="1">
    <citation type="submission" date="2016-01" db="EMBL/GenBank/DDBJ databases">
        <authorList>
            <person name="Oliw E.H."/>
        </authorList>
    </citation>
    <scope>NUCLEOTIDE SEQUENCE [LARGE SCALE GENOMIC DNA]</scope>
    <source>
        <strain evidence="2 3">CMW7705B</strain>
    </source>
</reference>
<organism evidence="2 3">
    <name type="scientific">Streptococcus mitis</name>
    <dbReference type="NCBI Taxonomy" id="28037"/>
    <lineage>
        <taxon>Bacteria</taxon>
        <taxon>Bacillati</taxon>
        <taxon>Bacillota</taxon>
        <taxon>Bacilli</taxon>
        <taxon>Lactobacillales</taxon>
        <taxon>Streptococcaceae</taxon>
        <taxon>Streptococcus</taxon>
        <taxon>Streptococcus mitis group</taxon>
    </lineage>
</organism>
<keyword evidence="1" id="KW-1133">Transmembrane helix</keyword>
<feature type="transmembrane region" description="Helical" evidence="1">
    <location>
        <begin position="21"/>
        <end position="42"/>
    </location>
</feature>
<accession>A0A133RZD4</accession>
<keyword evidence="1" id="KW-0472">Membrane</keyword>
<evidence type="ECO:0000256" key="1">
    <source>
        <dbReference type="SAM" id="Phobius"/>
    </source>
</evidence>
<proteinExistence type="predicted"/>
<dbReference type="EMBL" id="LRQR01000053">
    <property type="protein sequence ID" value="KXA61001.1"/>
    <property type="molecule type" value="Genomic_DNA"/>
</dbReference>
<sequence length="45" mass="5515">MREYNKSSHNKTHNIKFLAPDIMRFLFLKYFFLSLFLLQVHLQSP</sequence>
<dbReference type="PATRIC" id="fig|28037.231.peg.901"/>
<evidence type="ECO:0000313" key="3">
    <source>
        <dbReference type="Proteomes" id="UP000070065"/>
    </source>
</evidence>
<evidence type="ECO:0000313" key="2">
    <source>
        <dbReference type="EMBL" id="KXA61001.1"/>
    </source>
</evidence>
<name>A0A133RZD4_STRMT</name>
<dbReference type="Proteomes" id="UP000070065">
    <property type="component" value="Unassembled WGS sequence"/>
</dbReference>
<comment type="caution">
    <text evidence="2">The sequence shown here is derived from an EMBL/GenBank/DDBJ whole genome shotgun (WGS) entry which is preliminary data.</text>
</comment>